<evidence type="ECO:0000313" key="2">
    <source>
        <dbReference type="Proteomes" id="UP000480854"/>
    </source>
</evidence>
<dbReference type="AlphaFoldDB" id="A0A9W7NFQ0"/>
<name>A0A9W7NFQ0_9PROT</name>
<keyword evidence="2" id="KW-1185">Reference proteome</keyword>
<proteinExistence type="predicted"/>
<protein>
    <recommendedName>
        <fullName evidence="3">Phage tail protein</fullName>
    </recommendedName>
</protein>
<organism evidence="1 2">
    <name type="scientific">Roseomonas genomospecies 6</name>
    <dbReference type="NCBI Taxonomy" id="214106"/>
    <lineage>
        <taxon>Bacteria</taxon>
        <taxon>Pseudomonadati</taxon>
        <taxon>Pseudomonadota</taxon>
        <taxon>Alphaproteobacteria</taxon>
        <taxon>Acetobacterales</taxon>
        <taxon>Roseomonadaceae</taxon>
        <taxon>Roseomonas</taxon>
    </lineage>
</organism>
<gene>
    <name evidence="1" type="ORF">DS843_21935</name>
</gene>
<sequence>MTTKAYGRNAILLGAFETTPGTAPADGYTQLPFVSSTVGGERPIIAADIRNGSREPVAGLPGHLEVGGDVVAPLCVNASGFWLKSIFGAPTTTGTGPFTHVFESGGSPAPVTLEIGHPDVGKFRRNTFLVADKLTLARKGDDAAQLNMTVSFRGADEAVAGTTIDSAPASLPLKRVPVLTGTVTLDGAPLGSVVGFSLDYTNAVSVVREFGRIDVAEGDATLAGTVTIRFDGTTLESVAGTGSPVTITFTQQIDASNCIAFAVHGTLNSPKAAIEGPAGIEKTFSLSGCRQADGGPMLTATLVNTVASY</sequence>
<accession>A0A9W7NFQ0</accession>
<dbReference type="InterPro" id="IPR044000">
    <property type="entry name" value="Phage_tube_2"/>
</dbReference>
<dbReference type="OrthoDB" id="1680496at2"/>
<dbReference type="RefSeq" id="WP_149470975.1">
    <property type="nucleotide sequence ID" value="NZ_QOKW01000021.1"/>
</dbReference>
<reference evidence="1 2" key="1">
    <citation type="submission" date="2018-07" db="EMBL/GenBank/DDBJ databases">
        <title>Genome sequence of Azospirillum sp. ATCC 49961.</title>
        <authorList>
            <person name="Sant'Anna F.H."/>
            <person name="Baldani J.I."/>
            <person name="Zilli J.E."/>
            <person name="Reis V.M."/>
            <person name="Hartmann A."/>
            <person name="Cruz L."/>
            <person name="de Souza E.M."/>
            <person name="de Oliveira Pedrosa F."/>
            <person name="Passaglia L.M.P."/>
        </authorList>
    </citation>
    <scope>NUCLEOTIDE SEQUENCE [LARGE SCALE GENOMIC DNA]</scope>
    <source>
        <strain evidence="1 2">ATCC 49961</strain>
    </source>
</reference>
<evidence type="ECO:0000313" key="1">
    <source>
        <dbReference type="EMBL" id="KAA0677783.1"/>
    </source>
</evidence>
<evidence type="ECO:0008006" key="3">
    <source>
        <dbReference type="Google" id="ProtNLM"/>
    </source>
</evidence>
<dbReference type="Pfam" id="PF18906">
    <property type="entry name" value="Phage_tube_2"/>
    <property type="match status" value="1"/>
</dbReference>
<comment type="caution">
    <text evidence="1">The sequence shown here is derived from an EMBL/GenBank/DDBJ whole genome shotgun (WGS) entry which is preliminary data.</text>
</comment>
<dbReference type="EMBL" id="QOKW01000021">
    <property type="protein sequence ID" value="KAA0677783.1"/>
    <property type="molecule type" value="Genomic_DNA"/>
</dbReference>
<dbReference type="Proteomes" id="UP000480854">
    <property type="component" value="Unassembled WGS sequence"/>
</dbReference>